<name>A0A086XQM1_9RHOB</name>
<organism evidence="1 2">
    <name type="scientific">Paenirhodobacter enshiensis</name>
    <dbReference type="NCBI Taxonomy" id="1105367"/>
    <lineage>
        <taxon>Bacteria</taxon>
        <taxon>Pseudomonadati</taxon>
        <taxon>Pseudomonadota</taxon>
        <taxon>Alphaproteobacteria</taxon>
        <taxon>Rhodobacterales</taxon>
        <taxon>Rhodobacter group</taxon>
        <taxon>Paenirhodobacter</taxon>
    </lineage>
</organism>
<proteinExistence type="predicted"/>
<dbReference type="STRING" id="1105367.CG50_10740"/>
<evidence type="ECO:0000313" key="1">
    <source>
        <dbReference type="EMBL" id="KFI24321.1"/>
    </source>
</evidence>
<comment type="caution">
    <text evidence="1">The sequence shown here is derived from an EMBL/GenBank/DDBJ whole genome shotgun (WGS) entry which is preliminary data.</text>
</comment>
<dbReference type="Proteomes" id="UP000028824">
    <property type="component" value="Unassembled WGS sequence"/>
</dbReference>
<sequence length="60" mass="6740">MDTNERNQLIAQVRELKAKTEYLEGRNLALSITVQDLSERVAALAPKDGAPDETEKERVN</sequence>
<dbReference type="AlphaFoldDB" id="A0A086XQM1"/>
<accession>A0A086XQM1</accession>
<protein>
    <submittedName>
        <fullName evidence="1">Uncharacterized protein</fullName>
    </submittedName>
</protein>
<evidence type="ECO:0000313" key="2">
    <source>
        <dbReference type="Proteomes" id="UP000028824"/>
    </source>
</evidence>
<reference evidence="1 2" key="1">
    <citation type="submission" date="2014-03" db="EMBL/GenBank/DDBJ databases">
        <title>Genome of Paenirhodobacter enshiensis DW2-9.</title>
        <authorList>
            <person name="Wang D."/>
            <person name="Wang G."/>
        </authorList>
    </citation>
    <scope>NUCLEOTIDE SEQUENCE [LARGE SCALE GENOMIC DNA]</scope>
    <source>
        <strain evidence="1 2">DW2-9</strain>
    </source>
</reference>
<gene>
    <name evidence="1" type="ORF">CG50_10740</name>
</gene>
<keyword evidence="2" id="KW-1185">Reference proteome</keyword>
<dbReference type="EMBL" id="JFZB01000054">
    <property type="protein sequence ID" value="KFI24321.1"/>
    <property type="molecule type" value="Genomic_DNA"/>
</dbReference>
<dbReference type="RefSeq" id="WP_036640192.1">
    <property type="nucleotide sequence ID" value="NZ_JFZB01000054.1"/>
</dbReference>